<sequence length="605" mass="64835">MTHPAGAAARLLQLLRDPVVGVGLGMVGLHTVFRAWALYPSWFYADDYRLLYEARGELSAEYLLRPFDSQFMPVGRLLAWAVQHSGTLNWPLAASLTLGIGAAAAVACLWALVTMFGPRWGILAPLALYLTTAVVTPAGMWWAASLNQVPHQLVIFLSIGCWVRYLRGPRHLWLGLTLLVLLVGLLSYVKTVFLFPVLAYLLLAFFASGGARRRVLWSVRRYWPAAASAATLALVFTVYYASHVPSLVTGDGDGDPSGLAGTLIGTSLVPGMVGGPWTWWNYNPPVPVAQPPEVAAHLAWVAVAFVIAYLYLTRRRTGRVWALLAGYTVSAYLVLATTRGSLVGALAGLEYRYLTDVGALFPLCLGLASMRLLGAVESTVPREEPMLTVAVPSIASATAVALVGGLGVFSSVRYVHVWHSDNPGETYVKNAREGLRGSPATVVDVQVPDTVIPANAYPANLTSILLPVVSGNAEFDRATPELVVLDDAGNPRRATFGDAIRTGPGPREGCGWKVTSRRPATIPLGSRTYDWGWWVRIGYLSSDASPVVVRAGDDSVTTVVEPGLNSLYVQLTGAFDTVEIDGLADGTQVCVDVVEVGNPEPGGEL</sequence>
<dbReference type="RefSeq" id="WP_192142543.1">
    <property type="nucleotide sequence ID" value="NZ_JACYXZ010000002.1"/>
</dbReference>
<keyword evidence="3" id="KW-1185">Reference proteome</keyword>
<dbReference type="EMBL" id="JACYXZ010000002">
    <property type="protein sequence ID" value="MBD8869681.1"/>
    <property type="molecule type" value="Genomic_DNA"/>
</dbReference>
<accession>A0A927K8F1</accession>
<name>A0A927K8F1_9ACTN</name>
<feature type="transmembrane region" description="Helical" evidence="1">
    <location>
        <begin position="172"/>
        <end position="188"/>
    </location>
</feature>
<feature type="transmembrane region" description="Helical" evidence="1">
    <location>
        <begin position="223"/>
        <end position="241"/>
    </location>
</feature>
<proteinExistence type="predicted"/>
<feature type="transmembrane region" description="Helical" evidence="1">
    <location>
        <begin position="19"/>
        <end position="39"/>
    </location>
</feature>
<feature type="transmembrane region" description="Helical" evidence="1">
    <location>
        <begin position="386"/>
        <end position="409"/>
    </location>
</feature>
<comment type="caution">
    <text evidence="2">The sequence shown here is derived from an EMBL/GenBank/DDBJ whole genome shotgun (WGS) entry which is preliminary data.</text>
</comment>
<dbReference type="Proteomes" id="UP000616839">
    <property type="component" value="Unassembled WGS sequence"/>
</dbReference>
<feature type="transmembrane region" description="Helical" evidence="1">
    <location>
        <begin position="353"/>
        <end position="374"/>
    </location>
</feature>
<feature type="transmembrane region" description="Helical" evidence="1">
    <location>
        <begin position="324"/>
        <end position="347"/>
    </location>
</feature>
<keyword evidence="1" id="KW-1133">Transmembrane helix</keyword>
<evidence type="ECO:0000313" key="3">
    <source>
        <dbReference type="Proteomes" id="UP000616839"/>
    </source>
</evidence>
<keyword evidence="1" id="KW-0812">Transmembrane</keyword>
<feature type="transmembrane region" description="Helical" evidence="1">
    <location>
        <begin position="120"/>
        <end position="143"/>
    </location>
</feature>
<evidence type="ECO:0000256" key="1">
    <source>
        <dbReference type="SAM" id="Phobius"/>
    </source>
</evidence>
<gene>
    <name evidence="2" type="ORF">IE331_08590</name>
</gene>
<evidence type="ECO:0000313" key="2">
    <source>
        <dbReference type="EMBL" id="MBD8869681.1"/>
    </source>
</evidence>
<organism evidence="2 3">
    <name type="scientific">Nocardioides donggukensis</name>
    <dbReference type="NCBI Taxonomy" id="2774019"/>
    <lineage>
        <taxon>Bacteria</taxon>
        <taxon>Bacillati</taxon>
        <taxon>Actinomycetota</taxon>
        <taxon>Actinomycetes</taxon>
        <taxon>Propionibacteriales</taxon>
        <taxon>Nocardioidaceae</taxon>
        <taxon>Nocardioides</taxon>
    </lineage>
</organism>
<reference evidence="2" key="1">
    <citation type="submission" date="2020-09" db="EMBL/GenBank/DDBJ databases">
        <title>Nocardioides sp. strain MJB4 16S ribosomal RNA gene Genome sequencing and assembly.</title>
        <authorList>
            <person name="Kim I."/>
        </authorList>
    </citation>
    <scope>NUCLEOTIDE SEQUENCE</scope>
    <source>
        <strain evidence="2">MJB4</strain>
    </source>
</reference>
<dbReference type="AlphaFoldDB" id="A0A927K8F1"/>
<keyword evidence="1" id="KW-0472">Membrane</keyword>
<feature type="transmembrane region" description="Helical" evidence="1">
    <location>
        <begin position="294"/>
        <end position="312"/>
    </location>
</feature>
<protein>
    <submittedName>
        <fullName evidence="2">Uncharacterized protein</fullName>
    </submittedName>
</protein>
<feature type="transmembrane region" description="Helical" evidence="1">
    <location>
        <begin position="149"/>
        <end position="165"/>
    </location>
</feature>
<feature type="transmembrane region" description="Helical" evidence="1">
    <location>
        <begin position="92"/>
        <end position="113"/>
    </location>
</feature>